<dbReference type="EMBL" id="JACIHU010000020">
    <property type="protein sequence ID" value="MBB4483361.1"/>
    <property type="molecule type" value="Genomic_DNA"/>
</dbReference>
<reference evidence="3 4" key="1">
    <citation type="submission" date="2020-08" db="EMBL/GenBank/DDBJ databases">
        <title>Genomic Encyclopedia of Type Strains, Phase IV (KMG-V): Genome sequencing to study the core and pangenomes of soil and plant-associated prokaryotes.</title>
        <authorList>
            <person name="Whitman W."/>
        </authorList>
    </citation>
    <scope>NUCLEOTIDE SEQUENCE [LARGE SCALE GENOMIC DNA]</scope>
    <source>
        <strain evidence="1 4">SEMIA 471</strain>
        <strain evidence="2 3">SEMIA 489</strain>
    </source>
</reference>
<dbReference type="AlphaFoldDB" id="A0A7W6VFL7"/>
<sequence>MKRKEIEEALQRTLEGLAHIEHERWSHWQKYMHAKGIRQTDGSLLIPADLVAQWDRQIATPYAELSENEKESDRDQVRKYLPAIIEALCPK</sequence>
<dbReference type="Proteomes" id="UP000523431">
    <property type="component" value="Unassembled WGS sequence"/>
</dbReference>
<evidence type="ECO:0000313" key="1">
    <source>
        <dbReference type="EMBL" id="MBB4483361.1"/>
    </source>
</evidence>
<organism evidence="1 4">
    <name type="scientific">Rhizobium etli</name>
    <dbReference type="NCBI Taxonomy" id="29449"/>
    <lineage>
        <taxon>Bacteria</taxon>
        <taxon>Pseudomonadati</taxon>
        <taxon>Pseudomonadota</taxon>
        <taxon>Alphaproteobacteria</taxon>
        <taxon>Hyphomicrobiales</taxon>
        <taxon>Rhizobiaceae</taxon>
        <taxon>Rhizobium/Agrobacterium group</taxon>
        <taxon>Rhizobium</taxon>
    </lineage>
</organism>
<evidence type="ECO:0000313" key="2">
    <source>
        <dbReference type="EMBL" id="MBB4539190.1"/>
    </source>
</evidence>
<dbReference type="Gene3D" id="6.20.350.10">
    <property type="match status" value="1"/>
</dbReference>
<evidence type="ECO:0000313" key="4">
    <source>
        <dbReference type="Proteomes" id="UP000557344"/>
    </source>
</evidence>
<dbReference type="Proteomes" id="UP000557344">
    <property type="component" value="Unassembled WGS sequence"/>
</dbReference>
<dbReference type="RefSeq" id="WP_042119506.1">
    <property type="nucleotide sequence ID" value="NZ_JACIHU010000020.1"/>
</dbReference>
<proteinExistence type="predicted"/>
<gene>
    <name evidence="1" type="ORF">GGE46_005982</name>
    <name evidence="2" type="ORF">GGE57_005979</name>
</gene>
<accession>A0A7W6VFL7</accession>
<dbReference type="EMBL" id="JACIID010000020">
    <property type="protein sequence ID" value="MBB4539190.1"/>
    <property type="molecule type" value="Genomic_DNA"/>
</dbReference>
<name>A0A7W6VFL7_RHIET</name>
<comment type="caution">
    <text evidence="1">The sequence shown here is derived from an EMBL/GenBank/DDBJ whole genome shotgun (WGS) entry which is preliminary data.</text>
</comment>
<protein>
    <submittedName>
        <fullName evidence="1">Uncharacterized protein</fullName>
    </submittedName>
</protein>
<evidence type="ECO:0000313" key="3">
    <source>
        <dbReference type="Proteomes" id="UP000523431"/>
    </source>
</evidence>